<gene>
    <name evidence="1" type="ORF">HD593_000522</name>
</gene>
<sequence>MTSARPDGSGSPTTIVVGEGKVELDTAVCAQP</sequence>
<proteinExistence type="predicted"/>
<dbReference type="AlphaFoldDB" id="A0A7X0NLL7"/>
<protein>
    <submittedName>
        <fullName evidence="1">Uncharacterized protein</fullName>
    </submittedName>
</protein>
<organism evidence="1 2">
    <name type="scientific">Nonomuraea rubra</name>
    <dbReference type="NCBI Taxonomy" id="46180"/>
    <lineage>
        <taxon>Bacteria</taxon>
        <taxon>Bacillati</taxon>
        <taxon>Actinomycetota</taxon>
        <taxon>Actinomycetes</taxon>
        <taxon>Streptosporangiales</taxon>
        <taxon>Streptosporangiaceae</taxon>
        <taxon>Nonomuraea</taxon>
    </lineage>
</organism>
<accession>A0A7X0NLL7</accession>
<dbReference type="EMBL" id="JACHMI010000001">
    <property type="protein sequence ID" value="MBB6545727.1"/>
    <property type="molecule type" value="Genomic_DNA"/>
</dbReference>
<keyword evidence="2" id="KW-1185">Reference proteome</keyword>
<comment type="caution">
    <text evidence="1">The sequence shown here is derived from an EMBL/GenBank/DDBJ whole genome shotgun (WGS) entry which is preliminary data.</text>
</comment>
<evidence type="ECO:0000313" key="1">
    <source>
        <dbReference type="EMBL" id="MBB6545727.1"/>
    </source>
</evidence>
<evidence type="ECO:0000313" key="2">
    <source>
        <dbReference type="Proteomes" id="UP000565579"/>
    </source>
</evidence>
<name>A0A7X0NLL7_9ACTN</name>
<reference evidence="1 2" key="1">
    <citation type="submission" date="2020-08" db="EMBL/GenBank/DDBJ databases">
        <title>Sequencing the genomes of 1000 actinobacteria strains.</title>
        <authorList>
            <person name="Klenk H.-P."/>
        </authorList>
    </citation>
    <scope>NUCLEOTIDE SEQUENCE [LARGE SCALE GENOMIC DNA]</scope>
    <source>
        <strain evidence="1 2">DSM 43768</strain>
    </source>
</reference>
<dbReference type="Proteomes" id="UP000565579">
    <property type="component" value="Unassembled WGS sequence"/>
</dbReference>